<dbReference type="EMBL" id="KL197771">
    <property type="protein sequence ID" value="KDQ49871.1"/>
    <property type="molecule type" value="Genomic_DNA"/>
</dbReference>
<evidence type="ECO:0008006" key="3">
    <source>
        <dbReference type="Google" id="ProtNLM"/>
    </source>
</evidence>
<accession>A0A067PHD5</accession>
<name>A0A067PHD5_9AGAM</name>
<sequence length="711" mass="80601">MYTMDFQRVLSIHELQMGILNLLRDNGQGWKSDMISVACSGRFWNDVAMDMIWEELNSVNPLLKLIPEKRREARQEKHCHQRFDLYAGRVKRLTVRCDKDLLSLLRRCGELRLPNLRSFVWDWSAERWVDGRWWVDWTPTGPDVEHAAVALSRLLMDKLERFEITGTVPTTLPEELTELFKSLCDKCGSLKAIKLSSSKFCRPSTIIEPLAHMPGLESLWLYSGPLYQDGLEVEGGFQSLRSLRLETLSVDSPWFLDSIVRSLRSFTVTIHPMPDEASIPIQIACLARLSNLTRLWIFLDTTTGGSELLTPLLALNSIKELRVAESGRRGATHFLSTDVAIMAQSWPWLRSLIIAHHSLTFDLRDLRAFAAFANLMELRLNIRIGAGSFDVDPEWKSTSRVVIFDMDISTTYRWNDRNRGYQNLAKHVHSVFPGLQPMIGGFSHNGWSGLPGDESLQRALYEEIFSRSPPRRGGNCWGKGGRPVEEVRVEKGPKYEDPDEGSYRESDIFDVGVCMNDGMQTEFNSLVSALNPARSVLAAKIRDDAIGKPVVACSLLISCVPSPGLIPSPCLVATPPRRSYIRRQLAELYHPKPLYQNTGMELRRRNEGATEYQNAQPEREAKRCIAYEWRTGWTETGRQRLAVAITKKSAFATSVESSGHILSALRGKAETEGTRGASGRWCRTRPELTAWVKELEKRETSSSKSQRLRFA</sequence>
<dbReference type="SUPFAM" id="SSF52047">
    <property type="entry name" value="RNI-like"/>
    <property type="match status" value="1"/>
</dbReference>
<reference evidence="2" key="1">
    <citation type="journal article" date="2014" name="Proc. Natl. Acad. Sci. U.S.A.">
        <title>Extensive sampling of basidiomycete genomes demonstrates inadequacy of the white-rot/brown-rot paradigm for wood decay fungi.</title>
        <authorList>
            <person name="Riley R."/>
            <person name="Salamov A.A."/>
            <person name="Brown D.W."/>
            <person name="Nagy L.G."/>
            <person name="Floudas D."/>
            <person name="Held B.W."/>
            <person name="Levasseur A."/>
            <person name="Lombard V."/>
            <person name="Morin E."/>
            <person name="Otillar R."/>
            <person name="Lindquist E.A."/>
            <person name="Sun H."/>
            <person name="LaButti K.M."/>
            <person name="Schmutz J."/>
            <person name="Jabbour D."/>
            <person name="Luo H."/>
            <person name="Baker S.E."/>
            <person name="Pisabarro A.G."/>
            <person name="Walton J.D."/>
            <person name="Blanchette R.A."/>
            <person name="Henrissat B."/>
            <person name="Martin F."/>
            <person name="Cullen D."/>
            <person name="Hibbett D.S."/>
            <person name="Grigoriev I.V."/>
        </authorList>
    </citation>
    <scope>NUCLEOTIDE SEQUENCE [LARGE SCALE GENOMIC DNA]</scope>
    <source>
        <strain evidence="2">MUCL 33604</strain>
    </source>
</reference>
<keyword evidence="2" id="KW-1185">Reference proteome</keyword>
<evidence type="ECO:0000313" key="2">
    <source>
        <dbReference type="Proteomes" id="UP000027265"/>
    </source>
</evidence>
<dbReference type="AlphaFoldDB" id="A0A067PHD5"/>
<dbReference type="Proteomes" id="UP000027265">
    <property type="component" value="Unassembled WGS sequence"/>
</dbReference>
<proteinExistence type="predicted"/>
<dbReference type="InParanoid" id="A0A067PHD5"/>
<dbReference type="Gene3D" id="3.80.10.10">
    <property type="entry name" value="Ribonuclease Inhibitor"/>
    <property type="match status" value="1"/>
</dbReference>
<evidence type="ECO:0000313" key="1">
    <source>
        <dbReference type="EMBL" id="KDQ49871.1"/>
    </source>
</evidence>
<protein>
    <recommendedName>
        <fullName evidence="3">F-box domain-containing protein</fullName>
    </recommendedName>
</protein>
<dbReference type="InterPro" id="IPR032675">
    <property type="entry name" value="LRR_dom_sf"/>
</dbReference>
<dbReference type="HOGENOM" id="CLU_388332_0_0_1"/>
<gene>
    <name evidence="1" type="ORF">JAAARDRAFT_51547</name>
</gene>
<organism evidence="1 2">
    <name type="scientific">Jaapia argillacea MUCL 33604</name>
    <dbReference type="NCBI Taxonomy" id="933084"/>
    <lineage>
        <taxon>Eukaryota</taxon>
        <taxon>Fungi</taxon>
        <taxon>Dikarya</taxon>
        <taxon>Basidiomycota</taxon>
        <taxon>Agaricomycotina</taxon>
        <taxon>Agaricomycetes</taxon>
        <taxon>Agaricomycetidae</taxon>
        <taxon>Jaapiales</taxon>
        <taxon>Jaapiaceae</taxon>
        <taxon>Jaapia</taxon>
    </lineage>
</organism>